<dbReference type="Gene3D" id="3.30.70.1230">
    <property type="entry name" value="Nucleotide cyclase"/>
    <property type="match status" value="1"/>
</dbReference>
<evidence type="ECO:0000259" key="10">
    <source>
        <dbReference type="PROSITE" id="PS50125"/>
    </source>
</evidence>
<dbReference type="FunFam" id="3.30.70.1230:FF:000007">
    <property type="entry name" value="Guanylate cyclase soluble subunit alpha-3"/>
    <property type="match status" value="1"/>
</dbReference>
<dbReference type="GO" id="GO:0004383">
    <property type="term" value="F:guanylate cyclase activity"/>
    <property type="evidence" value="ECO:0007669"/>
    <property type="project" value="UniProtKB-EC"/>
</dbReference>
<keyword evidence="6" id="KW-0456">Lyase</keyword>
<keyword evidence="8" id="KW-0175">Coiled coil</keyword>
<dbReference type="EMBL" id="JARAKH010000030">
    <property type="protein sequence ID" value="KAK8387415.1"/>
    <property type="molecule type" value="Genomic_DNA"/>
</dbReference>
<feature type="compositionally biased region" description="Gly residues" evidence="9">
    <location>
        <begin position="14"/>
        <end position="32"/>
    </location>
</feature>
<dbReference type="PROSITE" id="PS50125">
    <property type="entry name" value="GUANYLATE_CYCLASE_2"/>
    <property type="match status" value="1"/>
</dbReference>
<name>A0AAW0TJJ6_SCYPA</name>
<dbReference type="EMBL" id="JARAKH010000030">
    <property type="protein sequence ID" value="KAK8387413.1"/>
    <property type="molecule type" value="Genomic_DNA"/>
</dbReference>
<dbReference type="Pfam" id="PF07700">
    <property type="entry name" value="HNOB"/>
    <property type="match status" value="1"/>
</dbReference>
<dbReference type="InterPro" id="IPR029787">
    <property type="entry name" value="Nucleotide_cyclase"/>
</dbReference>
<evidence type="ECO:0000256" key="5">
    <source>
        <dbReference type="ARBA" id="ARBA00023134"/>
    </source>
</evidence>
<dbReference type="InterPro" id="IPR011645">
    <property type="entry name" value="HNOB_dom_associated"/>
</dbReference>
<evidence type="ECO:0000313" key="11">
    <source>
        <dbReference type="EMBL" id="KAK8387413.1"/>
    </source>
</evidence>
<feature type="coiled-coil region" evidence="8">
    <location>
        <begin position="527"/>
        <end position="554"/>
    </location>
</feature>
<evidence type="ECO:0000256" key="7">
    <source>
        <dbReference type="ARBA" id="ARBA00023293"/>
    </source>
</evidence>
<dbReference type="PANTHER" id="PTHR45655:SF6">
    <property type="entry name" value="HEAD-SPECIFIC GUANYLATE CYCLASE"/>
    <property type="match status" value="1"/>
</dbReference>
<dbReference type="FunFam" id="3.30.450.260:FF:000002">
    <property type="entry name" value="guanylate cyclase soluble subunit alpha-2"/>
    <property type="match status" value="1"/>
</dbReference>
<dbReference type="GO" id="GO:0005525">
    <property type="term" value="F:GTP binding"/>
    <property type="evidence" value="ECO:0007669"/>
    <property type="project" value="UniProtKB-KW"/>
</dbReference>
<feature type="domain" description="Guanylate cyclase" evidence="10">
    <location>
        <begin position="586"/>
        <end position="713"/>
    </location>
</feature>
<dbReference type="GO" id="GO:0020037">
    <property type="term" value="F:heme binding"/>
    <property type="evidence" value="ECO:0007669"/>
    <property type="project" value="InterPro"/>
</dbReference>
<feature type="compositionally biased region" description="Polar residues" evidence="9">
    <location>
        <begin position="56"/>
        <end position="72"/>
    </location>
</feature>
<dbReference type="Pfam" id="PF07701">
    <property type="entry name" value="HNOBA"/>
    <property type="match status" value="1"/>
</dbReference>
<evidence type="ECO:0000256" key="3">
    <source>
        <dbReference type="ARBA" id="ARBA00022490"/>
    </source>
</evidence>
<feature type="region of interest" description="Disordered" evidence="9">
    <location>
        <begin position="327"/>
        <end position="379"/>
    </location>
</feature>
<evidence type="ECO:0000256" key="2">
    <source>
        <dbReference type="ARBA" id="ARBA00012202"/>
    </source>
</evidence>
<keyword evidence="12" id="KW-1185">Reference proteome</keyword>
<dbReference type="Proteomes" id="UP001487740">
    <property type="component" value="Unassembled WGS sequence"/>
</dbReference>
<dbReference type="InterPro" id="IPR042463">
    <property type="entry name" value="HNOB_dom_associated_sf"/>
</dbReference>
<dbReference type="GO" id="GO:0019934">
    <property type="term" value="P:cGMP-mediated signaling"/>
    <property type="evidence" value="ECO:0007669"/>
    <property type="project" value="TreeGrafter"/>
</dbReference>
<reference evidence="11 12" key="1">
    <citation type="submission" date="2023-03" db="EMBL/GenBank/DDBJ databases">
        <title>High-quality genome of Scylla paramamosain provides insights in environmental adaptation.</title>
        <authorList>
            <person name="Zhang L."/>
        </authorList>
    </citation>
    <scope>NUCLEOTIDE SEQUENCE [LARGE SCALE GENOMIC DNA]</scope>
    <source>
        <strain evidence="11">LZ_2023a</strain>
        <tissue evidence="11">Muscle</tissue>
    </source>
</reference>
<keyword evidence="3" id="KW-0963">Cytoplasm</keyword>
<dbReference type="Pfam" id="PF00211">
    <property type="entry name" value="Guanylate_cyc"/>
    <property type="match status" value="1"/>
</dbReference>
<keyword evidence="4" id="KW-0547">Nucleotide-binding</keyword>
<dbReference type="SUPFAM" id="SSF55073">
    <property type="entry name" value="Nucleotide cyclase"/>
    <property type="match status" value="1"/>
</dbReference>
<dbReference type="EMBL" id="JARAKH010000030">
    <property type="protein sequence ID" value="KAK8387412.1"/>
    <property type="molecule type" value="Genomic_DNA"/>
</dbReference>
<feature type="compositionally biased region" description="Gly residues" evidence="9">
    <location>
        <begin position="332"/>
        <end position="342"/>
    </location>
</feature>
<feature type="compositionally biased region" description="Gly residues" evidence="9">
    <location>
        <begin position="351"/>
        <end position="361"/>
    </location>
</feature>
<dbReference type="SMART" id="SM00044">
    <property type="entry name" value="CYCc"/>
    <property type="match status" value="1"/>
</dbReference>
<comment type="subcellular location">
    <subcellularLocation>
        <location evidence="1">Cytoplasm</location>
    </subcellularLocation>
</comment>
<sequence>MTCPFSNARVPGVEDGGSVGGSGGGRVVGTAGGRVWERGTSIDTTSGGGSPVRQLGSVQERVSSYTRMTRSPSEPVVVRRKTSSSSISSRRSGGDVRSRFKPQQEDGDDNTPLLTPARDSPDPNQPLSIHNLTEAVWCFITIPADQVLLSLDTLLRSGDLEWRALRRKLSIVADSVREWDDWHLDDLLSTLITQLEVDPQEFMRRLGKEYVRECRRQYGKALQSLGYNLEGFLTNLTGLCDIIKTNANLRTKNDVPSLVCNRQGDKVVLHFFTNREPIRYFVGGVIEGVSQQIFSKDVRVSCDKCDTPNGDRTNHRFYFKYSTEEVCSESSGGVGGDSGGEGRTSAQNGQVEGGSAGGGEGEVPSSPKVINAASSNPKDSKISVGSFCKAFPWHFVCDKNMRITQLGSGLLQVFGDQPVRQNHEVTSCFTLTSPEGTSLTYEQVLLRINTAFVLAIKYQISSRHKLKNMEFKGQMVECPESDSILFVGSPLLDGLSGLTSCGLFLSDISIHDATRDVILVGEQSRAQDGLKRRMAQLKDSIEETNNAVDKEREKNVSLLHLIFPPDIAKRLWLGEVIQAEKHDEVTMLFSDIVGFTSICATATPIMVINMLQNLYTQFDAFCGQLDVYKVETIGDAYCVAGNLHRRSSWHAHQVAWMALKMMYSCTSHTTHDGQPIQMRIGLHTGPVLAGVVGTAMPRYCMFGSNVTIANQFESTSEPLRIHISPTTHRILAATPGWSFTPRDRDCLPKNFPAEETGIPWFLDAYYFGDLPSDTSLPEHIDAAMRALSLEPS</sequence>
<feature type="region of interest" description="Disordered" evidence="9">
    <location>
        <begin position="1"/>
        <end position="126"/>
    </location>
</feature>
<evidence type="ECO:0000256" key="4">
    <source>
        <dbReference type="ARBA" id="ARBA00022741"/>
    </source>
</evidence>
<dbReference type="InterPro" id="IPR038158">
    <property type="entry name" value="H-NOX_domain_sf"/>
</dbReference>
<dbReference type="InterPro" id="IPR011644">
    <property type="entry name" value="Heme_NO-bd"/>
</dbReference>
<dbReference type="GO" id="GO:0008074">
    <property type="term" value="C:guanylate cyclase complex, soluble"/>
    <property type="evidence" value="ECO:0007669"/>
    <property type="project" value="TreeGrafter"/>
</dbReference>
<dbReference type="Gene3D" id="3.30.450.260">
    <property type="entry name" value="Haem NO binding associated domain"/>
    <property type="match status" value="1"/>
</dbReference>
<dbReference type="PANTHER" id="PTHR45655">
    <property type="entry name" value="GUANYLATE CYCLASE SOLUBLE SUBUNIT BETA-2"/>
    <property type="match status" value="1"/>
</dbReference>
<dbReference type="InterPro" id="IPR024096">
    <property type="entry name" value="NO_sig/Golgi_transp_ligand-bd"/>
</dbReference>
<evidence type="ECO:0000256" key="8">
    <source>
        <dbReference type="SAM" id="Coils"/>
    </source>
</evidence>
<organism evidence="11 12">
    <name type="scientific">Scylla paramamosain</name>
    <name type="common">Mud crab</name>
    <dbReference type="NCBI Taxonomy" id="85552"/>
    <lineage>
        <taxon>Eukaryota</taxon>
        <taxon>Metazoa</taxon>
        <taxon>Ecdysozoa</taxon>
        <taxon>Arthropoda</taxon>
        <taxon>Crustacea</taxon>
        <taxon>Multicrustacea</taxon>
        <taxon>Malacostraca</taxon>
        <taxon>Eumalacostraca</taxon>
        <taxon>Eucarida</taxon>
        <taxon>Decapoda</taxon>
        <taxon>Pleocyemata</taxon>
        <taxon>Brachyura</taxon>
        <taxon>Eubrachyura</taxon>
        <taxon>Portunoidea</taxon>
        <taxon>Portunidae</taxon>
        <taxon>Portuninae</taxon>
        <taxon>Scylla</taxon>
    </lineage>
</organism>
<evidence type="ECO:0000313" key="12">
    <source>
        <dbReference type="Proteomes" id="UP001487740"/>
    </source>
</evidence>
<dbReference type="Gene3D" id="6.10.250.780">
    <property type="match status" value="1"/>
</dbReference>
<proteinExistence type="predicted"/>
<evidence type="ECO:0000256" key="9">
    <source>
        <dbReference type="SAM" id="MobiDB-lite"/>
    </source>
</evidence>
<dbReference type="AlphaFoldDB" id="A0AAW0TJJ6"/>
<dbReference type="InterPro" id="IPR001054">
    <property type="entry name" value="A/G_cyclase"/>
</dbReference>
<gene>
    <name evidence="11" type="ORF">O3P69_018182</name>
</gene>
<protein>
    <recommendedName>
        <fullName evidence="2">guanylate cyclase</fullName>
        <ecNumber evidence="2">4.6.1.2</ecNumber>
    </recommendedName>
</protein>
<keyword evidence="5" id="KW-0342">GTP-binding</keyword>
<accession>A0AAW0TJJ6</accession>
<dbReference type="EMBL" id="JARAKH010000030">
    <property type="protein sequence ID" value="KAK8387414.1"/>
    <property type="molecule type" value="Genomic_DNA"/>
</dbReference>
<evidence type="ECO:0000256" key="6">
    <source>
        <dbReference type="ARBA" id="ARBA00023239"/>
    </source>
</evidence>
<keyword evidence="7" id="KW-0141">cGMP biosynthesis</keyword>
<dbReference type="EC" id="4.6.1.2" evidence="2"/>
<dbReference type="SUPFAM" id="SSF111126">
    <property type="entry name" value="Ligand-binding domain in the NO signalling and Golgi transport"/>
    <property type="match status" value="1"/>
</dbReference>
<evidence type="ECO:0000256" key="1">
    <source>
        <dbReference type="ARBA" id="ARBA00004496"/>
    </source>
</evidence>
<dbReference type="Gene3D" id="3.90.1520.10">
    <property type="entry name" value="H-NOX domain"/>
    <property type="match status" value="1"/>
</dbReference>
<dbReference type="GO" id="GO:0070482">
    <property type="term" value="P:response to oxygen levels"/>
    <property type="evidence" value="ECO:0007669"/>
    <property type="project" value="TreeGrafter"/>
</dbReference>
<dbReference type="CDD" id="cd07302">
    <property type="entry name" value="CHD"/>
    <property type="match status" value="1"/>
</dbReference>
<comment type="caution">
    <text evidence="11">The sequence shown here is derived from an EMBL/GenBank/DDBJ whole genome shotgun (WGS) entry which is preliminary data.</text>
</comment>
<feature type="compositionally biased region" description="Basic and acidic residues" evidence="9">
    <location>
        <begin position="92"/>
        <end position="104"/>
    </location>
</feature>